<dbReference type="AlphaFoldDB" id="Q075M5"/>
<keyword evidence="2" id="KW-0699">rRNA-binding</keyword>
<keyword evidence="5" id="KW-0687">Ribonucleoprotein</keyword>
<evidence type="ECO:0000256" key="2">
    <source>
        <dbReference type="ARBA" id="ARBA00022730"/>
    </source>
</evidence>
<dbReference type="GO" id="GO:0006412">
    <property type="term" value="P:translation"/>
    <property type="evidence" value="ECO:0007669"/>
    <property type="project" value="InterPro"/>
</dbReference>
<dbReference type="InterPro" id="IPR036510">
    <property type="entry name" value="Ribosomal_bS20_sf"/>
</dbReference>
<dbReference type="SUPFAM" id="SSF46992">
    <property type="entry name" value="Ribosomal protein S20"/>
    <property type="match status" value="1"/>
</dbReference>
<reference evidence="7" key="1">
    <citation type="submission" date="2005-09" db="EMBL/GenBank/DDBJ databases">
        <title>An overview of the metabolic pathways present in the plastid of the non-photosynthetic alga Prototheca wickerhamii.</title>
        <authorList>
            <person name="Borza T.C."/>
            <person name="Lee R.W."/>
        </authorList>
    </citation>
    <scope>NUCLEOTIDE SEQUENCE</scope>
    <source>
        <strain evidence="7">SAG 263-11</strain>
    </source>
</reference>
<dbReference type="EMBL" id="DQ228178">
    <property type="protein sequence ID" value="ABC24935.1"/>
    <property type="molecule type" value="mRNA"/>
</dbReference>
<feature type="non-terminal residue" evidence="7">
    <location>
        <position position="147"/>
    </location>
</feature>
<proteinExistence type="evidence at transcript level"/>
<dbReference type="HAMAP" id="MF_00500">
    <property type="entry name" value="Ribosomal_bS20"/>
    <property type="match status" value="1"/>
</dbReference>
<dbReference type="InterPro" id="IPR002583">
    <property type="entry name" value="Ribosomal_bS20"/>
</dbReference>
<keyword evidence="4 7" id="KW-0689">Ribosomal protein</keyword>
<organism evidence="7">
    <name type="scientific">Prototheca wickerhamii</name>
    <dbReference type="NCBI Taxonomy" id="3111"/>
    <lineage>
        <taxon>Eukaryota</taxon>
        <taxon>Viridiplantae</taxon>
        <taxon>Chlorophyta</taxon>
        <taxon>core chlorophytes</taxon>
        <taxon>Trebouxiophyceae</taxon>
        <taxon>Chlorellales</taxon>
        <taxon>Chlorellaceae</taxon>
        <taxon>Prototheca</taxon>
    </lineage>
</organism>
<protein>
    <submittedName>
        <fullName evidence="7">Plastid 30S ribosomal protein S20</fullName>
    </submittedName>
</protein>
<evidence type="ECO:0000256" key="3">
    <source>
        <dbReference type="ARBA" id="ARBA00022884"/>
    </source>
</evidence>
<dbReference type="Gene3D" id="1.20.58.110">
    <property type="entry name" value="Ribosomal protein S20"/>
    <property type="match status" value="1"/>
</dbReference>
<evidence type="ECO:0000256" key="6">
    <source>
        <dbReference type="SAM" id="MobiDB-lite"/>
    </source>
</evidence>
<dbReference type="GO" id="GO:0003735">
    <property type="term" value="F:structural constituent of ribosome"/>
    <property type="evidence" value="ECO:0007669"/>
    <property type="project" value="InterPro"/>
</dbReference>
<keyword evidence="3" id="KW-0694">RNA-binding</keyword>
<evidence type="ECO:0000256" key="4">
    <source>
        <dbReference type="ARBA" id="ARBA00022980"/>
    </source>
</evidence>
<dbReference type="GO" id="GO:0015935">
    <property type="term" value="C:small ribosomal subunit"/>
    <property type="evidence" value="ECO:0007669"/>
    <property type="project" value="TreeGrafter"/>
</dbReference>
<evidence type="ECO:0000256" key="1">
    <source>
        <dbReference type="ARBA" id="ARBA00007634"/>
    </source>
</evidence>
<dbReference type="NCBIfam" id="TIGR00029">
    <property type="entry name" value="S20"/>
    <property type="match status" value="1"/>
</dbReference>
<dbReference type="PANTHER" id="PTHR33398">
    <property type="entry name" value="30S RIBOSOMAL PROTEIN S20"/>
    <property type="match status" value="1"/>
</dbReference>
<sequence length="147" mass="16703">MARVGRLYGSRATRIAAPAAVAMAAMSGLEQPADGQAEEPMMVAMFAVAAAKKKLSQRRRDRQHERNRQYNQQWKSQVRTYTRRFLEAMAKYDKVPTPENQAVMKQELTNVYQVCDKCTVKGVLHKNTAARRKARVGRLYGSRVTRS</sequence>
<name>Q075M5_PROWI</name>
<feature type="region of interest" description="Disordered" evidence="6">
    <location>
        <begin position="54"/>
        <end position="74"/>
    </location>
</feature>
<evidence type="ECO:0000313" key="7">
    <source>
        <dbReference type="EMBL" id="ABC24935.1"/>
    </source>
</evidence>
<evidence type="ECO:0000256" key="5">
    <source>
        <dbReference type="ARBA" id="ARBA00023274"/>
    </source>
</evidence>
<dbReference type="Pfam" id="PF01649">
    <property type="entry name" value="Ribosomal_S20p"/>
    <property type="match status" value="1"/>
</dbReference>
<comment type="similarity">
    <text evidence="1">Belongs to the bacterial ribosomal protein bS20 family.</text>
</comment>
<accession>Q075M5</accession>
<dbReference type="PANTHER" id="PTHR33398:SF1">
    <property type="entry name" value="SMALL RIBOSOMAL SUBUNIT PROTEIN BS20C"/>
    <property type="match status" value="1"/>
</dbReference>
<dbReference type="GO" id="GO:0070181">
    <property type="term" value="F:small ribosomal subunit rRNA binding"/>
    <property type="evidence" value="ECO:0007669"/>
    <property type="project" value="TreeGrafter"/>
</dbReference>